<evidence type="ECO:0000313" key="2">
    <source>
        <dbReference type="Proteomes" id="UP001277972"/>
    </source>
</evidence>
<proteinExistence type="predicted"/>
<dbReference type="Proteomes" id="UP001277972">
    <property type="component" value="Unassembled WGS sequence"/>
</dbReference>
<keyword evidence="2" id="KW-1185">Reference proteome</keyword>
<gene>
    <name evidence="1" type="ORF">SH601_12335</name>
</gene>
<comment type="caution">
    <text evidence="1">The sequence shown here is derived from an EMBL/GenBank/DDBJ whole genome shotgun (WGS) entry which is preliminary data.</text>
</comment>
<evidence type="ECO:0000313" key="1">
    <source>
        <dbReference type="EMBL" id="MDX8046771.1"/>
    </source>
</evidence>
<accession>A0ACC6M7A5</accession>
<name>A0ACC6M7A5_9BACI</name>
<organism evidence="1 2">
    <name type="scientific">Gracilibacillus pellucidus</name>
    <dbReference type="NCBI Taxonomy" id="3095368"/>
    <lineage>
        <taxon>Bacteria</taxon>
        <taxon>Bacillati</taxon>
        <taxon>Bacillota</taxon>
        <taxon>Bacilli</taxon>
        <taxon>Bacillales</taxon>
        <taxon>Bacillaceae</taxon>
        <taxon>Gracilibacillus</taxon>
    </lineage>
</organism>
<reference evidence="1" key="1">
    <citation type="submission" date="2023-11" db="EMBL/GenBank/DDBJ databases">
        <title>Gracilibacillus pellucida a moderately halophilic bacterium isolated from saline soil in Xinjiang province.</title>
        <authorList>
            <person name="Zhang Z."/>
            <person name="Tan F."/>
            <person name="Wang Y."/>
            <person name="Xia M."/>
        </authorList>
    </citation>
    <scope>NUCLEOTIDE SEQUENCE</scope>
    <source>
        <strain evidence="1">S3-1-1</strain>
    </source>
</reference>
<sequence length="388" mass="44734">MLRIIPFEIRKLLEQPVILLFFIASLLLNTIFIATAGVDQSYVNYIQQTEAKTGTLISSEFQETLSNQPASKKQQRLLTETADQENIFQDYSTEALGQEMIDFFQIDGSVTEKMKKKYEKLTPVVHELAEEQAALEIGRAEETMNIFTFIKDRLFHVVLGESLIFALLLGLYGSTFERLTKTEVLMVTSKTGRNTQGSKYIASFILTLLFYGMMIMLTFGIFNYVHPIGTLWQTSMSTQFHTNFYFPHFLETYSLEIPFITWQPMTLLNYMVLSIGLGGLLISFCHGFNFLVGLWTEHFFRGFIIFVVLYVGFLGLVHIINQFSWWNIHALLMWHPISLWNKQSYWFTEMGPYAVIPWQESIAMVINLFLLGVGGILTSKFYATKEVK</sequence>
<protein>
    <submittedName>
        <fullName evidence="1">Uncharacterized protein</fullName>
    </submittedName>
</protein>
<dbReference type="EMBL" id="JAWZSR010000007">
    <property type="protein sequence ID" value="MDX8046771.1"/>
    <property type="molecule type" value="Genomic_DNA"/>
</dbReference>